<keyword evidence="1" id="KW-0472">Membrane</keyword>
<dbReference type="PROSITE" id="PS50850">
    <property type="entry name" value="MFS"/>
    <property type="match status" value="1"/>
</dbReference>
<feature type="transmembrane region" description="Helical" evidence="1">
    <location>
        <begin position="380"/>
        <end position="400"/>
    </location>
</feature>
<evidence type="ECO:0000313" key="5">
    <source>
        <dbReference type="EMBL" id="HHN51838.1"/>
    </source>
</evidence>
<feature type="transmembrane region" description="Helical" evidence="1">
    <location>
        <begin position="228"/>
        <end position="248"/>
    </location>
</feature>
<dbReference type="GO" id="GO:0022857">
    <property type="term" value="F:transmembrane transporter activity"/>
    <property type="evidence" value="ECO:0007669"/>
    <property type="project" value="InterPro"/>
</dbReference>
<dbReference type="AlphaFoldDB" id="A0A7C4I491"/>
<sequence>MSGAGQTLHQAVRRNLAYIAATQAFLTIIVQTFVVHVPITISLLGGSAALAGLGSALMWGGRILTTYQMGRLMDRVGRMPVIYSGMVIAGLSAAAAAFFYQQRLMEAFLTVIVLFGVGRGMADYGRMAAGDMLPPEKRGLGTGVILTGSMVGTLAVPPIIAAVKMLAGGENIAATYLTLIPFAAAGFAAAYAVKPDPLQIARTLRHNNPSEAHQQAIRKISEILNRRMVFAIVSAAVSTGVMVAYMSLGSLLLHLEHVETTVISAVVTLHVIGMYAFSIPLGKAADIVGRVPVTLVGVIVCSTGAYIMSVNKSLDIVTVGMFLVGVGWSAATVASIALISDETHAAERGKAMGLNDTATALTSLTTPILLSIIFQNYGDTALGLAGLAAATPTIILATTTRRKKGLDSSRHSTS</sequence>
<evidence type="ECO:0000256" key="1">
    <source>
        <dbReference type="SAM" id="Phobius"/>
    </source>
</evidence>
<accession>A0A7C4I491</accession>
<dbReference type="InterPro" id="IPR036259">
    <property type="entry name" value="MFS_trans_sf"/>
</dbReference>
<dbReference type="InterPro" id="IPR011701">
    <property type="entry name" value="MFS"/>
</dbReference>
<dbReference type="InterPro" id="IPR020846">
    <property type="entry name" value="MFS_dom"/>
</dbReference>
<proteinExistence type="predicted"/>
<evidence type="ECO:0000313" key="4">
    <source>
        <dbReference type="EMBL" id="HGN90907.1"/>
    </source>
</evidence>
<feature type="transmembrane region" description="Helical" evidence="1">
    <location>
        <begin position="143"/>
        <end position="167"/>
    </location>
</feature>
<feature type="transmembrane region" description="Helical" evidence="1">
    <location>
        <begin position="41"/>
        <end position="60"/>
    </location>
</feature>
<feature type="transmembrane region" description="Helical" evidence="1">
    <location>
        <begin position="351"/>
        <end position="374"/>
    </location>
</feature>
<dbReference type="EMBL" id="DTCM01000065">
    <property type="protein sequence ID" value="HGL41052.1"/>
    <property type="molecule type" value="Genomic_DNA"/>
</dbReference>
<dbReference type="SUPFAM" id="SSF103473">
    <property type="entry name" value="MFS general substrate transporter"/>
    <property type="match status" value="1"/>
</dbReference>
<feature type="domain" description="Major facilitator superfamily (MFS) profile" evidence="2">
    <location>
        <begin position="1"/>
        <end position="404"/>
    </location>
</feature>
<feature type="transmembrane region" description="Helical" evidence="1">
    <location>
        <begin position="105"/>
        <end position="122"/>
    </location>
</feature>
<feature type="transmembrane region" description="Helical" evidence="1">
    <location>
        <begin position="81"/>
        <end position="99"/>
    </location>
</feature>
<name>A0A7C4I491_CALS0</name>
<dbReference type="PANTHER" id="PTHR23534">
    <property type="entry name" value="MFS PERMEASE"/>
    <property type="match status" value="1"/>
</dbReference>
<gene>
    <name evidence="5" type="ORF">ENM30_00835</name>
    <name evidence="4" type="ORF">ENT82_07290</name>
    <name evidence="3" type="ORF">ENU43_05260</name>
</gene>
<protein>
    <submittedName>
        <fullName evidence="4">MFS transporter</fullName>
    </submittedName>
</protein>
<keyword evidence="1" id="KW-0812">Transmembrane</keyword>
<dbReference type="PANTHER" id="PTHR23534:SF1">
    <property type="entry name" value="MAJOR FACILITATOR SUPERFAMILY PROTEIN"/>
    <property type="match status" value="1"/>
</dbReference>
<organism evidence="4">
    <name type="scientific">Caldiarchaeum subterraneum</name>
    <dbReference type="NCBI Taxonomy" id="311458"/>
    <lineage>
        <taxon>Archaea</taxon>
        <taxon>Nitrososphaerota</taxon>
        <taxon>Candidatus Caldarchaeales</taxon>
        <taxon>Candidatus Caldarchaeaceae</taxon>
        <taxon>Candidatus Caldarchaeum</taxon>
    </lineage>
</organism>
<dbReference type="EMBL" id="DTAD01000079">
    <property type="protein sequence ID" value="HGN90907.1"/>
    <property type="molecule type" value="Genomic_DNA"/>
</dbReference>
<evidence type="ECO:0000313" key="3">
    <source>
        <dbReference type="EMBL" id="HGL41052.1"/>
    </source>
</evidence>
<evidence type="ECO:0000259" key="2">
    <source>
        <dbReference type="PROSITE" id="PS50850"/>
    </source>
</evidence>
<keyword evidence="1" id="KW-1133">Transmembrane helix</keyword>
<reference evidence="4" key="1">
    <citation type="journal article" date="2020" name="mSystems">
        <title>Genome- and Community-Level Interaction Insights into Carbon Utilization and Element Cycling Functions of Hydrothermarchaeota in Hydrothermal Sediment.</title>
        <authorList>
            <person name="Zhou Z."/>
            <person name="Liu Y."/>
            <person name="Xu W."/>
            <person name="Pan J."/>
            <person name="Luo Z.H."/>
            <person name="Li M."/>
        </authorList>
    </citation>
    <scope>NUCLEOTIDE SEQUENCE [LARGE SCALE GENOMIC DNA]</scope>
    <source>
        <strain evidence="5">SpSt-1073</strain>
        <strain evidence="4">SpSt-613</strain>
        <strain evidence="3">SpSt-669</strain>
    </source>
</reference>
<feature type="transmembrane region" description="Helical" evidence="1">
    <location>
        <begin position="260"/>
        <end position="279"/>
    </location>
</feature>
<feature type="transmembrane region" description="Helical" evidence="1">
    <location>
        <begin position="16"/>
        <end position="35"/>
    </location>
</feature>
<comment type="caution">
    <text evidence="4">The sequence shown here is derived from an EMBL/GenBank/DDBJ whole genome shotgun (WGS) entry which is preliminary data.</text>
</comment>
<feature type="transmembrane region" description="Helical" evidence="1">
    <location>
        <begin position="316"/>
        <end position="339"/>
    </location>
</feature>
<feature type="transmembrane region" description="Helical" evidence="1">
    <location>
        <begin position="291"/>
        <end position="310"/>
    </location>
</feature>
<dbReference type="Pfam" id="PF07690">
    <property type="entry name" value="MFS_1"/>
    <property type="match status" value="2"/>
</dbReference>
<dbReference type="EMBL" id="DRXG01000011">
    <property type="protein sequence ID" value="HHN51838.1"/>
    <property type="molecule type" value="Genomic_DNA"/>
</dbReference>
<dbReference type="Gene3D" id="1.20.1250.20">
    <property type="entry name" value="MFS general substrate transporter like domains"/>
    <property type="match status" value="2"/>
</dbReference>
<feature type="transmembrane region" description="Helical" evidence="1">
    <location>
        <begin position="173"/>
        <end position="193"/>
    </location>
</feature>